<name>W2RY51_CYPE1</name>
<dbReference type="VEuPathDB" id="FungiDB:HMPREF1541_03351"/>
<reference evidence="1 2" key="1">
    <citation type="submission" date="2013-03" db="EMBL/GenBank/DDBJ databases">
        <title>The Genome Sequence of Phialophora europaea CBS 101466.</title>
        <authorList>
            <consortium name="The Broad Institute Genomics Platform"/>
            <person name="Cuomo C."/>
            <person name="de Hoog S."/>
            <person name="Gorbushina A."/>
            <person name="Walker B."/>
            <person name="Young S.K."/>
            <person name="Zeng Q."/>
            <person name="Gargeya S."/>
            <person name="Fitzgerald M."/>
            <person name="Haas B."/>
            <person name="Abouelleil A."/>
            <person name="Allen A.W."/>
            <person name="Alvarado L."/>
            <person name="Arachchi H.M."/>
            <person name="Berlin A.M."/>
            <person name="Chapman S.B."/>
            <person name="Gainer-Dewar J."/>
            <person name="Goldberg J."/>
            <person name="Griggs A."/>
            <person name="Gujja S."/>
            <person name="Hansen M."/>
            <person name="Howarth C."/>
            <person name="Imamovic A."/>
            <person name="Ireland A."/>
            <person name="Larimer J."/>
            <person name="McCowan C."/>
            <person name="Murphy C."/>
            <person name="Pearson M."/>
            <person name="Poon T.W."/>
            <person name="Priest M."/>
            <person name="Roberts A."/>
            <person name="Saif S."/>
            <person name="Shea T."/>
            <person name="Sisk P."/>
            <person name="Sykes S."/>
            <person name="Wortman J."/>
            <person name="Nusbaum C."/>
            <person name="Birren B."/>
        </authorList>
    </citation>
    <scope>NUCLEOTIDE SEQUENCE [LARGE SCALE GENOMIC DNA]</scope>
    <source>
        <strain evidence="1 2">CBS 101466</strain>
    </source>
</reference>
<dbReference type="eggNOG" id="ENOG502SVIQ">
    <property type="taxonomic scope" value="Eukaryota"/>
</dbReference>
<protein>
    <submittedName>
        <fullName evidence="1">Uncharacterized protein</fullName>
    </submittedName>
</protein>
<evidence type="ECO:0000313" key="2">
    <source>
        <dbReference type="Proteomes" id="UP000030752"/>
    </source>
</evidence>
<dbReference type="GeneID" id="19970690"/>
<evidence type="ECO:0000313" key="1">
    <source>
        <dbReference type="EMBL" id="ETN41416.1"/>
    </source>
</evidence>
<dbReference type="HOGENOM" id="CLU_129944_0_0_1"/>
<dbReference type="OrthoDB" id="4502040at2759"/>
<dbReference type="RefSeq" id="XP_008715925.1">
    <property type="nucleotide sequence ID" value="XM_008717703.1"/>
</dbReference>
<sequence length="131" mass="14703">MADLPTIGSYLFKTAALLNAISVPGHIIYGWKHLDPVLHSTLTHTSEHRVADACANVGWDHMTVGILTAAILNYRWSMTRGPQQTDEKIIFWSLLVGGWYVGRRFWSLREYRPLGCLWVAPVAGLIGWSLV</sequence>
<dbReference type="InParanoid" id="W2RY51"/>
<keyword evidence="2" id="KW-1185">Reference proteome</keyword>
<dbReference type="EMBL" id="KB822719">
    <property type="protein sequence ID" value="ETN41416.1"/>
    <property type="molecule type" value="Genomic_DNA"/>
</dbReference>
<dbReference type="Proteomes" id="UP000030752">
    <property type="component" value="Unassembled WGS sequence"/>
</dbReference>
<gene>
    <name evidence="1" type="ORF">HMPREF1541_03351</name>
</gene>
<accession>W2RY51</accession>
<dbReference type="AlphaFoldDB" id="W2RY51"/>
<proteinExistence type="predicted"/>
<organism evidence="1 2">
    <name type="scientific">Cyphellophora europaea (strain CBS 101466)</name>
    <name type="common">Phialophora europaea</name>
    <dbReference type="NCBI Taxonomy" id="1220924"/>
    <lineage>
        <taxon>Eukaryota</taxon>
        <taxon>Fungi</taxon>
        <taxon>Dikarya</taxon>
        <taxon>Ascomycota</taxon>
        <taxon>Pezizomycotina</taxon>
        <taxon>Eurotiomycetes</taxon>
        <taxon>Chaetothyriomycetidae</taxon>
        <taxon>Chaetothyriales</taxon>
        <taxon>Cyphellophoraceae</taxon>
        <taxon>Cyphellophora</taxon>
    </lineage>
</organism>
<dbReference type="STRING" id="1220924.W2RY51"/>